<name>A0A377SUP1_9NEIS</name>
<dbReference type="InterPro" id="IPR053136">
    <property type="entry name" value="UTP_pyrophosphatase-like"/>
</dbReference>
<dbReference type="CDD" id="cd07344">
    <property type="entry name" value="M48_yhfN_like"/>
    <property type="match status" value="1"/>
</dbReference>
<evidence type="ECO:0000313" key="4">
    <source>
        <dbReference type="Proteomes" id="UP000255108"/>
    </source>
</evidence>
<protein>
    <submittedName>
        <fullName evidence="2">Protein of uncharacterized function DUF45</fullName>
    </submittedName>
</protein>
<proteinExistence type="predicted"/>
<gene>
    <name evidence="3" type="ORF">EV682_11634</name>
    <name evidence="2" type="ORF">NCTC11159_03641</name>
</gene>
<dbReference type="RefSeq" id="WP_115228809.1">
    <property type="nucleotide sequence ID" value="NZ_CAWOLO010000016.1"/>
</dbReference>
<dbReference type="Proteomes" id="UP000255108">
    <property type="component" value="Unassembled WGS sequence"/>
</dbReference>
<dbReference type="PANTHER" id="PTHR30399:SF1">
    <property type="entry name" value="UTP PYROPHOSPHATASE"/>
    <property type="match status" value="1"/>
</dbReference>
<feature type="domain" description="YgjP-like metallopeptidase" evidence="1">
    <location>
        <begin position="24"/>
        <end position="217"/>
    </location>
</feature>
<sequence length="224" mass="25764">MTVHSLRLADRELLYQLERSSRRRSIGLKITANGLTVILPARAPLKEAERAIESKLKWILARLAMPIMAPAPLAVGSSVLWQGQAKFVQRCAGRTRLEEDVLYVSEQTPLPVTLTRFYQRSAKSYFLQRLVYWSEVMGLQPRQLFLSSAKSRWGSCTALGDIRLNWRLMQAPPQVIDYVVIHELAHLKELNHSPRFWAIVTSACPDWKTHRLWLKQNGAMLFAW</sequence>
<dbReference type="OrthoDB" id="9811177at2"/>
<reference evidence="2 4" key="1">
    <citation type="submission" date="2018-06" db="EMBL/GenBank/DDBJ databases">
        <authorList>
            <consortium name="Pathogen Informatics"/>
            <person name="Doyle S."/>
        </authorList>
    </citation>
    <scope>NUCLEOTIDE SEQUENCE [LARGE SCALE GENOMIC DNA]</scope>
    <source>
        <strain evidence="2 4">NCTC11159</strain>
    </source>
</reference>
<evidence type="ECO:0000313" key="3">
    <source>
        <dbReference type="EMBL" id="TCU82200.1"/>
    </source>
</evidence>
<keyword evidence="5" id="KW-1185">Reference proteome</keyword>
<dbReference type="EMBL" id="SMBT01000016">
    <property type="protein sequence ID" value="TCU82200.1"/>
    <property type="molecule type" value="Genomic_DNA"/>
</dbReference>
<dbReference type="Pfam" id="PF01863">
    <property type="entry name" value="YgjP-like"/>
    <property type="match status" value="1"/>
</dbReference>
<accession>A0A377SUP1</accession>
<dbReference type="Proteomes" id="UP000295794">
    <property type="component" value="Unassembled WGS sequence"/>
</dbReference>
<dbReference type="Gene3D" id="3.30.2010.10">
    <property type="entry name" value="Metalloproteases ('zincins'), catalytic domain"/>
    <property type="match status" value="1"/>
</dbReference>
<dbReference type="AlphaFoldDB" id="A0A377SUP1"/>
<reference evidence="3 5" key="2">
    <citation type="submission" date="2019-03" db="EMBL/GenBank/DDBJ databases">
        <title>Genomic Encyclopedia of Type Strains, Phase IV (KMG-IV): sequencing the most valuable type-strain genomes for metagenomic binning, comparative biology and taxonomic classification.</title>
        <authorList>
            <person name="Goeker M."/>
        </authorList>
    </citation>
    <scope>NUCLEOTIDE SEQUENCE [LARGE SCALE GENOMIC DNA]</scope>
    <source>
        <strain evidence="3 5">DSM 3764</strain>
    </source>
</reference>
<dbReference type="InterPro" id="IPR002725">
    <property type="entry name" value="YgjP-like_metallopeptidase"/>
</dbReference>
<organism evidence="2 4">
    <name type="scientific">Iodobacter fluviatilis</name>
    <dbReference type="NCBI Taxonomy" id="537"/>
    <lineage>
        <taxon>Bacteria</taxon>
        <taxon>Pseudomonadati</taxon>
        <taxon>Pseudomonadota</taxon>
        <taxon>Betaproteobacteria</taxon>
        <taxon>Neisseriales</taxon>
        <taxon>Chitinibacteraceae</taxon>
        <taxon>Iodobacter</taxon>
    </lineage>
</organism>
<evidence type="ECO:0000313" key="5">
    <source>
        <dbReference type="Proteomes" id="UP000295794"/>
    </source>
</evidence>
<dbReference type="EMBL" id="UGHR01000003">
    <property type="protein sequence ID" value="STR45095.1"/>
    <property type="molecule type" value="Genomic_DNA"/>
</dbReference>
<evidence type="ECO:0000313" key="2">
    <source>
        <dbReference type="EMBL" id="STR45095.1"/>
    </source>
</evidence>
<evidence type="ECO:0000259" key="1">
    <source>
        <dbReference type="Pfam" id="PF01863"/>
    </source>
</evidence>
<dbReference type="PANTHER" id="PTHR30399">
    <property type="entry name" value="UNCHARACTERIZED PROTEIN YGJP"/>
    <property type="match status" value="1"/>
</dbReference>